<sequence>MYSWWQLNKKDYPGGDYSADYYLFNSGLMDAWMWYDMERGVQKGFREYTRLHLCPADFTQIFDPQVVQVIRLIEENIGNVEILMIVGGFAASPYVKRRIQETFKGKVKEIVIPLDPERAICRGAASMFMKRGYIHSRISRTFGKKKATENYAVRFDRS</sequence>
<dbReference type="Proteomes" id="UP000825935">
    <property type="component" value="Chromosome 26"/>
</dbReference>
<organism evidence="1 2">
    <name type="scientific">Ceratopteris richardii</name>
    <name type="common">Triangle waterfern</name>
    <dbReference type="NCBI Taxonomy" id="49495"/>
    <lineage>
        <taxon>Eukaryota</taxon>
        <taxon>Viridiplantae</taxon>
        <taxon>Streptophyta</taxon>
        <taxon>Embryophyta</taxon>
        <taxon>Tracheophyta</taxon>
        <taxon>Polypodiopsida</taxon>
        <taxon>Polypodiidae</taxon>
        <taxon>Polypodiales</taxon>
        <taxon>Pteridineae</taxon>
        <taxon>Pteridaceae</taxon>
        <taxon>Parkerioideae</taxon>
        <taxon>Ceratopteris</taxon>
    </lineage>
</organism>
<dbReference type="AlphaFoldDB" id="A0A8T2RL80"/>
<dbReference type="PANTHER" id="PTHR14187:SF5">
    <property type="entry name" value="HEAT SHOCK 70 KDA PROTEIN 12A"/>
    <property type="match status" value="1"/>
</dbReference>
<dbReference type="EMBL" id="CM035431">
    <property type="protein sequence ID" value="KAH7296273.1"/>
    <property type="molecule type" value="Genomic_DNA"/>
</dbReference>
<dbReference type="InterPro" id="IPR043129">
    <property type="entry name" value="ATPase_NBD"/>
</dbReference>
<protein>
    <submittedName>
        <fullName evidence="1">Uncharacterized protein</fullName>
    </submittedName>
</protein>
<dbReference type="SUPFAM" id="SSF53067">
    <property type="entry name" value="Actin-like ATPase domain"/>
    <property type="match status" value="1"/>
</dbReference>
<dbReference type="OrthoDB" id="546249at2759"/>
<evidence type="ECO:0000313" key="2">
    <source>
        <dbReference type="Proteomes" id="UP000825935"/>
    </source>
</evidence>
<accession>A0A8T2RL80</accession>
<reference evidence="1" key="1">
    <citation type="submission" date="2021-08" db="EMBL/GenBank/DDBJ databases">
        <title>WGS assembly of Ceratopteris richardii.</title>
        <authorList>
            <person name="Marchant D.B."/>
            <person name="Chen G."/>
            <person name="Jenkins J."/>
            <person name="Shu S."/>
            <person name="Leebens-Mack J."/>
            <person name="Grimwood J."/>
            <person name="Schmutz J."/>
            <person name="Soltis P."/>
            <person name="Soltis D."/>
            <person name="Chen Z.-H."/>
        </authorList>
    </citation>
    <scope>NUCLEOTIDE SEQUENCE</scope>
    <source>
        <strain evidence="1">Whitten #5841</strain>
        <tissue evidence="1">Leaf</tissue>
    </source>
</reference>
<proteinExistence type="predicted"/>
<comment type="caution">
    <text evidence="1">The sequence shown here is derived from an EMBL/GenBank/DDBJ whole genome shotgun (WGS) entry which is preliminary data.</text>
</comment>
<keyword evidence="2" id="KW-1185">Reference proteome</keyword>
<evidence type="ECO:0000313" key="1">
    <source>
        <dbReference type="EMBL" id="KAH7296273.1"/>
    </source>
</evidence>
<dbReference type="PANTHER" id="PTHR14187">
    <property type="entry name" value="ALPHA KINASE/ELONGATION FACTOR 2 KINASE"/>
    <property type="match status" value="1"/>
</dbReference>
<gene>
    <name evidence="1" type="ORF">KP509_26G016800</name>
</gene>
<name>A0A8T2RL80_CERRI</name>